<keyword evidence="8" id="KW-0732">Signal</keyword>
<reference evidence="10" key="1">
    <citation type="submission" date="2021-01" db="EMBL/GenBank/DDBJ databases">
        <title>Whole genome shotgun sequence of Cellulomonas pakistanensis NBRC 110800.</title>
        <authorList>
            <person name="Komaki H."/>
            <person name="Tamura T."/>
        </authorList>
    </citation>
    <scope>NUCLEOTIDE SEQUENCE</scope>
    <source>
        <strain evidence="10">NBRC 110800</strain>
    </source>
</reference>
<dbReference type="PANTHER" id="PTHR43806">
    <property type="entry name" value="PEPTIDASE S8"/>
    <property type="match status" value="1"/>
</dbReference>
<evidence type="ECO:0000259" key="9">
    <source>
        <dbReference type="Pfam" id="PF00082"/>
    </source>
</evidence>
<name>A0A919U3A0_9CELL</name>
<evidence type="ECO:0000256" key="5">
    <source>
        <dbReference type="PROSITE-ProRule" id="PRU01240"/>
    </source>
</evidence>
<dbReference type="Pfam" id="PF00082">
    <property type="entry name" value="Peptidase_S8"/>
    <property type="match status" value="1"/>
</dbReference>
<dbReference type="InterPro" id="IPR000209">
    <property type="entry name" value="Peptidase_S8/S53_dom"/>
</dbReference>
<feature type="chain" id="PRO_5036689521" description="Peptidase S8/S53 domain-containing protein" evidence="8">
    <location>
        <begin position="30"/>
        <end position="432"/>
    </location>
</feature>
<proteinExistence type="inferred from homology"/>
<protein>
    <recommendedName>
        <fullName evidence="9">Peptidase S8/S53 domain-containing protein</fullName>
    </recommendedName>
</protein>
<evidence type="ECO:0000256" key="8">
    <source>
        <dbReference type="SAM" id="SignalP"/>
    </source>
</evidence>
<dbReference type="CDD" id="cd00306">
    <property type="entry name" value="Peptidases_S8_S53"/>
    <property type="match status" value="1"/>
</dbReference>
<dbReference type="InterPro" id="IPR015500">
    <property type="entry name" value="Peptidase_S8_subtilisin-rel"/>
</dbReference>
<keyword evidence="2 5" id="KW-0645">Protease</keyword>
<evidence type="ECO:0000256" key="3">
    <source>
        <dbReference type="ARBA" id="ARBA00022801"/>
    </source>
</evidence>
<evidence type="ECO:0000313" key="11">
    <source>
        <dbReference type="Proteomes" id="UP000642125"/>
    </source>
</evidence>
<evidence type="ECO:0000313" key="10">
    <source>
        <dbReference type="EMBL" id="GIG36071.1"/>
    </source>
</evidence>
<dbReference type="InterPro" id="IPR036852">
    <property type="entry name" value="Peptidase_S8/S53_dom_sf"/>
</dbReference>
<dbReference type="SUPFAM" id="SSF52743">
    <property type="entry name" value="Subtilisin-like"/>
    <property type="match status" value="1"/>
</dbReference>
<dbReference type="Proteomes" id="UP000642125">
    <property type="component" value="Unassembled WGS sequence"/>
</dbReference>
<keyword evidence="7" id="KW-0472">Membrane</keyword>
<dbReference type="PRINTS" id="PR00723">
    <property type="entry name" value="SUBTILISIN"/>
</dbReference>
<sequence length="432" mass="43595">MRSTRRTLGRAAGTTALLLALSAPVTATAATDDGRWYFDAAGLANAHQQSTGEGITIGLLDTQINPAAPDLVGADVTAREPSYCAAEDGTAFPAVSTDPDARHATSMAALMVGTDAGSGGRPGIPGVAPGASVRAYTINVGDACTSPAGVSPNRDDAIRDAIADGVDIIVVPGSNNFGAAGITEALQAGVIVVGAGGNDTLAVVEAPGDMNGVVATGWMNQEGELSQGSSSGERLGVVAPGERMRGVADDWTSYVIADGSSNSAAFTAGALALAWSAHPDATGNQILQALIHTTDGEVHEPVHDEDWGYGLVNVRTLLSVDPTTYPDENPFLSDNPVLIPSIAEVLGDTDADATPDPQPSEEPAAPAAPEQSEEDGSADGTLVPVLVGAGVALVLIAGAATAVVVARRRRSAADHRPEHQPQPPTYSGGTHG</sequence>
<comment type="similarity">
    <text evidence="1 5">Belongs to the peptidase S8 family.</text>
</comment>
<evidence type="ECO:0000256" key="2">
    <source>
        <dbReference type="ARBA" id="ARBA00022670"/>
    </source>
</evidence>
<feature type="domain" description="Peptidase S8/S53" evidence="9">
    <location>
        <begin position="52"/>
        <end position="310"/>
    </location>
</feature>
<dbReference type="PANTHER" id="PTHR43806:SF11">
    <property type="entry name" value="CEREVISIN-RELATED"/>
    <property type="match status" value="1"/>
</dbReference>
<dbReference type="GO" id="GO:0004252">
    <property type="term" value="F:serine-type endopeptidase activity"/>
    <property type="evidence" value="ECO:0007669"/>
    <property type="project" value="UniProtKB-UniRule"/>
</dbReference>
<feature type="active site" description="Charge relay system" evidence="5">
    <location>
        <position position="61"/>
    </location>
</feature>
<feature type="region of interest" description="Disordered" evidence="6">
    <location>
        <begin position="410"/>
        <end position="432"/>
    </location>
</feature>
<dbReference type="AlphaFoldDB" id="A0A919U3A0"/>
<gene>
    <name evidence="10" type="ORF">Cpa01nite_14520</name>
</gene>
<feature type="compositionally biased region" description="Low complexity" evidence="6">
    <location>
        <begin position="361"/>
        <end position="370"/>
    </location>
</feature>
<evidence type="ECO:0000256" key="6">
    <source>
        <dbReference type="SAM" id="MobiDB-lite"/>
    </source>
</evidence>
<keyword evidence="3 5" id="KW-0378">Hydrolase</keyword>
<dbReference type="PROSITE" id="PS51318">
    <property type="entry name" value="TAT"/>
    <property type="match status" value="1"/>
</dbReference>
<dbReference type="PROSITE" id="PS51892">
    <property type="entry name" value="SUBTILASE"/>
    <property type="match status" value="1"/>
</dbReference>
<feature type="transmembrane region" description="Helical" evidence="7">
    <location>
        <begin position="382"/>
        <end position="406"/>
    </location>
</feature>
<keyword evidence="7" id="KW-0812">Transmembrane</keyword>
<feature type="active site" description="Charge relay system" evidence="5">
    <location>
        <position position="103"/>
    </location>
</feature>
<dbReference type="GO" id="GO:0006508">
    <property type="term" value="P:proteolysis"/>
    <property type="evidence" value="ECO:0007669"/>
    <property type="project" value="UniProtKB-KW"/>
</dbReference>
<evidence type="ECO:0000256" key="4">
    <source>
        <dbReference type="ARBA" id="ARBA00022825"/>
    </source>
</evidence>
<feature type="region of interest" description="Disordered" evidence="6">
    <location>
        <begin position="348"/>
        <end position="380"/>
    </location>
</feature>
<keyword evidence="11" id="KW-1185">Reference proteome</keyword>
<dbReference type="RefSeq" id="WP_203668086.1">
    <property type="nucleotide sequence ID" value="NZ_BONO01000008.1"/>
</dbReference>
<dbReference type="EMBL" id="BONO01000008">
    <property type="protein sequence ID" value="GIG36071.1"/>
    <property type="molecule type" value="Genomic_DNA"/>
</dbReference>
<feature type="signal peptide" evidence="8">
    <location>
        <begin position="1"/>
        <end position="29"/>
    </location>
</feature>
<comment type="caution">
    <text evidence="10">The sequence shown here is derived from an EMBL/GenBank/DDBJ whole genome shotgun (WGS) entry which is preliminary data.</text>
</comment>
<accession>A0A919U3A0</accession>
<dbReference type="InterPro" id="IPR006311">
    <property type="entry name" value="TAT_signal"/>
</dbReference>
<organism evidence="10 11">
    <name type="scientific">Cellulomonas pakistanensis</name>
    <dbReference type="NCBI Taxonomy" id="992287"/>
    <lineage>
        <taxon>Bacteria</taxon>
        <taxon>Bacillati</taxon>
        <taxon>Actinomycetota</taxon>
        <taxon>Actinomycetes</taxon>
        <taxon>Micrococcales</taxon>
        <taxon>Cellulomonadaceae</taxon>
        <taxon>Cellulomonas</taxon>
    </lineage>
</organism>
<evidence type="ECO:0000256" key="7">
    <source>
        <dbReference type="SAM" id="Phobius"/>
    </source>
</evidence>
<keyword evidence="4 5" id="KW-0720">Serine protease</keyword>
<evidence type="ECO:0000256" key="1">
    <source>
        <dbReference type="ARBA" id="ARBA00011073"/>
    </source>
</evidence>
<dbReference type="Gene3D" id="3.40.50.200">
    <property type="entry name" value="Peptidase S8/S53 domain"/>
    <property type="match status" value="1"/>
</dbReference>
<keyword evidence="7" id="KW-1133">Transmembrane helix</keyword>
<feature type="active site" description="Charge relay system" evidence="5">
    <location>
        <position position="261"/>
    </location>
</feature>
<dbReference type="InterPro" id="IPR050131">
    <property type="entry name" value="Peptidase_S8_subtilisin-like"/>
</dbReference>